<proteinExistence type="predicted"/>
<dbReference type="Proteomes" id="UP000176877">
    <property type="component" value="Unassembled WGS sequence"/>
</dbReference>
<comment type="caution">
    <text evidence="1">The sequence shown here is derived from an EMBL/GenBank/DDBJ whole genome shotgun (WGS) entry which is preliminary data.</text>
</comment>
<organism evidence="1 2">
    <name type="scientific">Candidatus Falkowbacteria bacterium RIFCSPHIGHO2_02_FULL_42_9</name>
    <dbReference type="NCBI Taxonomy" id="1797986"/>
    <lineage>
        <taxon>Bacteria</taxon>
        <taxon>Candidatus Falkowiibacteriota</taxon>
    </lineage>
</organism>
<protein>
    <submittedName>
        <fullName evidence="1">Uncharacterized protein</fullName>
    </submittedName>
</protein>
<dbReference type="EMBL" id="MFFT01000021">
    <property type="protein sequence ID" value="OGF23197.1"/>
    <property type="molecule type" value="Genomic_DNA"/>
</dbReference>
<gene>
    <name evidence="1" type="ORF">A3D45_01295</name>
</gene>
<evidence type="ECO:0000313" key="1">
    <source>
        <dbReference type="EMBL" id="OGF23197.1"/>
    </source>
</evidence>
<name>A0A1F5S961_9BACT</name>
<sequence length="199" mass="23246">MRLEEMVALCPEKDLKRLSDYIFKSYFEQFGVEVEIAFVKEPPKDNDHAAHVKAYLKAKELPTEVKFEELRLFKISKDSDIHDGHYYISYDTKDIAGLDRIYGDAIWFGAKGLEYEKENRYSGRKIKLKVQDGLRHHGKQSGGANSWEIEIVAEDMKKKNYLEVFENPSHNNAENICRELVKRAGAYVMEKLKMRSEKF</sequence>
<dbReference type="AlphaFoldDB" id="A0A1F5S961"/>
<accession>A0A1F5S961</accession>
<evidence type="ECO:0000313" key="2">
    <source>
        <dbReference type="Proteomes" id="UP000176877"/>
    </source>
</evidence>
<reference evidence="1 2" key="1">
    <citation type="journal article" date="2016" name="Nat. Commun.">
        <title>Thousands of microbial genomes shed light on interconnected biogeochemical processes in an aquifer system.</title>
        <authorList>
            <person name="Anantharaman K."/>
            <person name="Brown C.T."/>
            <person name="Hug L.A."/>
            <person name="Sharon I."/>
            <person name="Castelle C.J."/>
            <person name="Probst A.J."/>
            <person name="Thomas B.C."/>
            <person name="Singh A."/>
            <person name="Wilkins M.J."/>
            <person name="Karaoz U."/>
            <person name="Brodie E.L."/>
            <person name="Williams K.H."/>
            <person name="Hubbard S.S."/>
            <person name="Banfield J.F."/>
        </authorList>
    </citation>
    <scope>NUCLEOTIDE SEQUENCE [LARGE SCALE GENOMIC DNA]</scope>
</reference>